<evidence type="ECO:0000259" key="1">
    <source>
        <dbReference type="PROSITE" id="PS50181"/>
    </source>
</evidence>
<dbReference type="Proteomes" id="UP001218188">
    <property type="component" value="Unassembled WGS sequence"/>
</dbReference>
<dbReference type="CDD" id="cd09917">
    <property type="entry name" value="F-box_SF"/>
    <property type="match status" value="1"/>
</dbReference>
<evidence type="ECO:0000313" key="2">
    <source>
        <dbReference type="EMBL" id="KAJ7042110.1"/>
    </source>
</evidence>
<feature type="domain" description="F-box" evidence="1">
    <location>
        <begin position="5"/>
        <end position="51"/>
    </location>
</feature>
<protein>
    <recommendedName>
        <fullName evidence="1">F-box domain-containing protein</fullName>
    </recommendedName>
</protein>
<dbReference type="SUPFAM" id="SSF82171">
    <property type="entry name" value="DPP6 N-terminal domain-like"/>
    <property type="match status" value="1"/>
</dbReference>
<keyword evidence="3" id="KW-1185">Reference proteome</keyword>
<gene>
    <name evidence="2" type="ORF">C8F04DRAFT_1078354</name>
</gene>
<dbReference type="AlphaFoldDB" id="A0AAD6XBA6"/>
<accession>A0AAD6XBA6</accession>
<dbReference type="InterPro" id="IPR036047">
    <property type="entry name" value="F-box-like_dom_sf"/>
</dbReference>
<organism evidence="2 3">
    <name type="scientific">Mycena alexandri</name>
    <dbReference type="NCBI Taxonomy" id="1745969"/>
    <lineage>
        <taxon>Eukaryota</taxon>
        <taxon>Fungi</taxon>
        <taxon>Dikarya</taxon>
        <taxon>Basidiomycota</taxon>
        <taxon>Agaricomycotina</taxon>
        <taxon>Agaricomycetes</taxon>
        <taxon>Agaricomycetidae</taxon>
        <taxon>Agaricales</taxon>
        <taxon>Marasmiineae</taxon>
        <taxon>Mycenaceae</taxon>
        <taxon>Mycena</taxon>
    </lineage>
</organism>
<dbReference type="InterPro" id="IPR001810">
    <property type="entry name" value="F-box_dom"/>
</dbReference>
<dbReference type="PROSITE" id="PS50181">
    <property type="entry name" value="FBOX"/>
    <property type="match status" value="1"/>
</dbReference>
<evidence type="ECO:0000313" key="3">
    <source>
        <dbReference type="Proteomes" id="UP001218188"/>
    </source>
</evidence>
<dbReference type="SUPFAM" id="SSF81383">
    <property type="entry name" value="F-box domain"/>
    <property type="match status" value="1"/>
</dbReference>
<sequence length="512" mass="57607">MTRRTILLLDLPSEILIIIFYSLDLATLSSCLAANRRVKSIIDDSTLLQYRLAAQAACVEDNPRNTQIDSTQKLFALQQRRKSFTELFPDFVRTIEMKDFSIDTYAFSGDIFAATQHDSRVLQWFSLAKHELVPQQLEFHGYIQDLALAVPEEDLLVVVLTSQPLHQNAGSTGITGGVKLRFYEMSTQSPHRLAREPVIQVPIPDGRVSTLKVDICGSQVAFMVHFDGFSRLFVYDWKEGSLLMDLHGRHSAARFISADVILLVQMITGTLELWTIQNQENVPEGIVGCSRVSLKLPQLAKTGKYIIHSTDSNPKGRRLLSSEEPFHSSFTDSIVVFQVYILLHDGPATDLFLFDLVLSRRGLLKLLISVEEHGKELLWREWSPPVAHWLERDGGGNAWQQITCGQRSAFADPAPGRIRLFDFNPYTHRKLGAAQRGAILHVVSDEEIQTVDYTVESGIFGEDVSSQMGCVLADSTEETVYNGVLLDEKWVIGIRDTLEADGKLSFDVWHME</sequence>
<reference evidence="2" key="1">
    <citation type="submission" date="2023-03" db="EMBL/GenBank/DDBJ databases">
        <title>Massive genome expansion in bonnet fungi (Mycena s.s.) driven by repeated elements and novel gene families across ecological guilds.</title>
        <authorList>
            <consortium name="Lawrence Berkeley National Laboratory"/>
            <person name="Harder C.B."/>
            <person name="Miyauchi S."/>
            <person name="Viragh M."/>
            <person name="Kuo A."/>
            <person name="Thoen E."/>
            <person name="Andreopoulos B."/>
            <person name="Lu D."/>
            <person name="Skrede I."/>
            <person name="Drula E."/>
            <person name="Henrissat B."/>
            <person name="Morin E."/>
            <person name="Kohler A."/>
            <person name="Barry K."/>
            <person name="LaButti K."/>
            <person name="Morin E."/>
            <person name="Salamov A."/>
            <person name="Lipzen A."/>
            <person name="Mereny Z."/>
            <person name="Hegedus B."/>
            <person name="Baldrian P."/>
            <person name="Stursova M."/>
            <person name="Weitz H."/>
            <person name="Taylor A."/>
            <person name="Grigoriev I.V."/>
            <person name="Nagy L.G."/>
            <person name="Martin F."/>
            <person name="Kauserud H."/>
        </authorList>
    </citation>
    <scope>NUCLEOTIDE SEQUENCE</scope>
    <source>
        <strain evidence="2">CBHHK200</strain>
    </source>
</reference>
<comment type="caution">
    <text evidence="2">The sequence shown here is derived from an EMBL/GenBank/DDBJ whole genome shotgun (WGS) entry which is preliminary data.</text>
</comment>
<proteinExistence type="predicted"/>
<dbReference type="EMBL" id="JARJCM010000014">
    <property type="protein sequence ID" value="KAJ7042110.1"/>
    <property type="molecule type" value="Genomic_DNA"/>
</dbReference>
<name>A0AAD6XBA6_9AGAR</name>